<keyword evidence="2" id="KW-1185">Reference proteome</keyword>
<name>A0A1R2B9K7_9CILI</name>
<evidence type="ECO:0000313" key="2">
    <source>
        <dbReference type="Proteomes" id="UP000187209"/>
    </source>
</evidence>
<dbReference type="AlphaFoldDB" id="A0A1R2B9K7"/>
<accession>A0A1R2B9K7</accession>
<organism evidence="1 2">
    <name type="scientific">Stentor coeruleus</name>
    <dbReference type="NCBI Taxonomy" id="5963"/>
    <lineage>
        <taxon>Eukaryota</taxon>
        <taxon>Sar</taxon>
        <taxon>Alveolata</taxon>
        <taxon>Ciliophora</taxon>
        <taxon>Postciliodesmatophora</taxon>
        <taxon>Heterotrichea</taxon>
        <taxon>Heterotrichida</taxon>
        <taxon>Stentoridae</taxon>
        <taxon>Stentor</taxon>
    </lineage>
</organism>
<dbReference type="Proteomes" id="UP000187209">
    <property type="component" value="Unassembled WGS sequence"/>
</dbReference>
<sequence>MEKRKSLNILFSSRKSIDCALKLLSIQSKQNLILNQETLRQPYIRKTSRKILKFPFQKTINKDKENNIPQLQIIGSKERIKTLTQISKVPKISKKRMATPEIISNKNQLKIRPCTTPLALERPRREVIKVEINHEFEESNSETESNIIMVSRLKDLKL</sequence>
<dbReference type="EMBL" id="MPUH01000822">
    <property type="protein sequence ID" value="OMJ73427.1"/>
    <property type="molecule type" value="Genomic_DNA"/>
</dbReference>
<reference evidence="1 2" key="1">
    <citation type="submission" date="2016-11" db="EMBL/GenBank/DDBJ databases">
        <title>The macronuclear genome of Stentor coeruleus: a giant cell with tiny introns.</title>
        <authorList>
            <person name="Slabodnick M."/>
            <person name="Ruby J.G."/>
            <person name="Reiff S.B."/>
            <person name="Swart E.C."/>
            <person name="Gosai S."/>
            <person name="Prabakaran S."/>
            <person name="Witkowska E."/>
            <person name="Larue G.E."/>
            <person name="Fisher S."/>
            <person name="Freeman R.M."/>
            <person name="Gunawardena J."/>
            <person name="Chu W."/>
            <person name="Stover N.A."/>
            <person name="Gregory B.D."/>
            <person name="Nowacki M."/>
            <person name="Derisi J."/>
            <person name="Roy S.W."/>
            <person name="Marshall W.F."/>
            <person name="Sood P."/>
        </authorList>
    </citation>
    <scope>NUCLEOTIDE SEQUENCE [LARGE SCALE GENOMIC DNA]</scope>
    <source>
        <strain evidence="1">WM001</strain>
    </source>
</reference>
<comment type="caution">
    <text evidence="1">The sequence shown here is derived from an EMBL/GenBank/DDBJ whole genome shotgun (WGS) entry which is preliminary data.</text>
</comment>
<gene>
    <name evidence="1" type="ORF">SteCoe_27873</name>
</gene>
<proteinExistence type="predicted"/>
<protein>
    <submittedName>
        <fullName evidence="1">Uncharacterized protein</fullName>
    </submittedName>
</protein>
<evidence type="ECO:0000313" key="1">
    <source>
        <dbReference type="EMBL" id="OMJ73427.1"/>
    </source>
</evidence>